<comment type="caution">
    <text evidence="9">The sequence shown here is derived from an EMBL/GenBank/DDBJ whole genome shotgun (WGS) entry which is preliminary data.</text>
</comment>
<keyword evidence="4" id="KW-0408">Iron</keyword>
<keyword evidence="10" id="KW-1185">Reference proteome</keyword>
<dbReference type="InterPro" id="IPR047869">
    <property type="entry name" value="YdcJ_bac-like"/>
</dbReference>
<evidence type="ECO:0000256" key="8">
    <source>
        <dbReference type="ARBA" id="ARBA00035045"/>
    </source>
</evidence>
<dbReference type="EMBL" id="JAODAN010000001">
    <property type="protein sequence ID" value="KAK1926918.1"/>
    <property type="molecule type" value="Genomic_DNA"/>
</dbReference>
<dbReference type="GO" id="GO:0051213">
    <property type="term" value="F:dioxygenase activity"/>
    <property type="evidence" value="ECO:0007669"/>
    <property type="project" value="UniProtKB-KW"/>
</dbReference>
<protein>
    <recommendedName>
        <fullName evidence="7">2-oxoadipate dioxygenase/decarboxylase</fullName>
        <ecNumber evidence="6">1.13.11.93</ecNumber>
    </recommendedName>
    <alternativeName>
        <fullName evidence="8">2-hydroxyglutarate synthase</fullName>
    </alternativeName>
</protein>
<evidence type="ECO:0000256" key="5">
    <source>
        <dbReference type="ARBA" id="ARBA00035013"/>
    </source>
</evidence>
<evidence type="ECO:0000313" key="10">
    <source>
        <dbReference type="Proteomes" id="UP001182556"/>
    </source>
</evidence>
<dbReference type="AlphaFoldDB" id="A0AAD9L8F6"/>
<gene>
    <name evidence="9" type="ORF">DB88DRAFT_476059</name>
</gene>
<comment type="similarity">
    <text evidence="5">Belongs to the 2-oxoadipate dioxygenase/decarboxylase family.</text>
</comment>
<evidence type="ECO:0000256" key="3">
    <source>
        <dbReference type="ARBA" id="ARBA00023002"/>
    </source>
</evidence>
<dbReference type="Pfam" id="PF07063">
    <property type="entry name" value="HGLS"/>
    <property type="match status" value="1"/>
</dbReference>
<accession>A0AAD9L8F6</accession>
<dbReference type="SMART" id="SM01150">
    <property type="entry name" value="DUF1338"/>
    <property type="match status" value="1"/>
</dbReference>
<evidence type="ECO:0000256" key="1">
    <source>
        <dbReference type="ARBA" id="ARBA00001954"/>
    </source>
</evidence>
<dbReference type="PANTHER" id="PTHR39479">
    <property type="match status" value="1"/>
</dbReference>
<dbReference type="InterPro" id="IPR009770">
    <property type="entry name" value="HGLS"/>
</dbReference>
<evidence type="ECO:0000256" key="2">
    <source>
        <dbReference type="ARBA" id="ARBA00022964"/>
    </source>
</evidence>
<comment type="cofactor">
    <cofactor evidence="1">
        <name>Fe(2+)</name>
        <dbReference type="ChEBI" id="CHEBI:29033"/>
    </cofactor>
</comment>
<evidence type="ECO:0000256" key="4">
    <source>
        <dbReference type="ARBA" id="ARBA00023004"/>
    </source>
</evidence>
<dbReference type="Gene3D" id="3.10.180.80">
    <property type="entry name" value="Uncharacterised protein PF07063, DUF1338"/>
    <property type="match status" value="1"/>
</dbReference>
<keyword evidence="3" id="KW-0560">Oxidoreductase</keyword>
<proteinExistence type="inferred from homology"/>
<name>A0AAD9L8F6_PAPLA</name>
<evidence type="ECO:0000256" key="6">
    <source>
        <dbReference type="ARBA" id="ARBA00035023"/>
    </source>
</evidence>
<sequence length="456" mass="51249">MPYDAMTSSFVHPDVIRGQFCSALSNMYRKEVPLYGDLVELVNEVNEQVRAQGGSWEIAQRLGVERHGAIRLGKPSELAFIARLFRVMGMHPVGYYDLSTAGVPVHATAFRPITPSALAANPFRVFTSLLRPELIVDAQLRQEAMSILDKREIFHPTVRALVAKAEEEGGLDEREAAELVRFALETFRWHETALVDETTYRKLKATHPLIADITGFQGPHINHLTPRVLDIDAAQDGMVKRGIPPKQIIEGPPKRSCPILLRQTSFQALSEPIKFPGGQTDGSHRARFGEIESRGVALTRKGHQLYLDLQEKNRILAGQSTPTDDNAKHQARLSRTFQPFPDSWTELRRGQLAFFTYSLAFHSVTPRLDKTLEELIMDGLVIATPVVYEDFLPASAAGIFQSNLGEHEQRTLGGDSRQAEFEQSLGRKVEDYFEMYEKMQEESIQEVIRLTGCKRG</sequence>
<evidence type="ECO:0000313" key="9">
    <source>
        <dbReference type="EMBL" id="KAK1926918.1"/>
    </source>
</evidence>
<keyword evidence="2" id="KW-0223">Dioxygenase</keyword>
<dbReference type="Proteomes" id="UP001182556">
    <property type="component" value="Unassembled WGS sequence"/>
</dbReference>
<dbReference type="PANTHER" id="PTHR39479:SF2">
    <property type="entry name" value="2-OXOADIPATE DIOXYGENASE_DECARBOXYLASE"/>
    <property type="match status" value="1"/>
</dbReference>
<dbReference type="CDD" id="cd16348">
    <property type="entry name" value="VOC_YdcJ_like"/>
    <property type="match status" value="1"/>
</dbReference>
<dbReference type="EC" id="1.13.11.93" evidence="6"/>
<organism evidence="9 10">
    <name type="scientific">Papiliotrema laurentii</name>
    <name type="common">Cryptococcus laurentii</name>
    <dbReference type="NCBI Taxonomy" id="5418"/>
    <lineage>
        <taxon>Eukaryota</taxon>
        <taxon>Fungi</taxon>
        <taxon>Dikarya</taxon>
        <taxon>Basidiomycota</taxon>
        <taxon>Agaricomycotina</taxon>
        <taxon>Tremellomycetes</taxon>
        <taxon>Tremellales</taxon>
        <taxon>Rhynchogastremaceae</taxon>
        <taxon>Papiliotrema</taxon>
    </lineage>
</organism>
<reference evidence="9" key="1">
    <citation type="submission" date="2023-02" db="EMBL/GenBank/DDBJ databases">
        <title>Identification and recombinant expression of a fungal hydrolase from Papiliotrema laurentii that hydrolyzes apple cutin and clears colloidal polyester polyurethane.</title>
        <authorList>
            <consortium name="DOE Joint Genome Institute"/>
            <person name="Roman V.A."/>
            <person name="Bojanowski C."/>
            <person name="Crable B.R."/>
            <person name="Wagner D.N."/>
            <person name="Hung C.S."/>
            <person name="Nadeau L.J."/>
            <person name="Schratz L."/>
            <person name="Haridas S."/>
            <person name="Pangilinan J."/>
            <person name="Lipzen A."/>
            <person name="Na H."/>
            <person name="Yan M."/>
            <person name="Ng V."/>
            <person name="Grigoriev I.V."/>
            <person name="Spatafora J.W."/>
            <person name="Barlow D."/>
            <person name="Biffinger J."/>
            <person name="Kelley-Loughnane N."/>
            <person name="Varaljay V.A."/>
            <person name="Crookes-Goodson W.J."/>
        </authorList>
    </citation>
    <scope>NUCLEOTIDE SEQUENCE</scope>
    <source>
        <strain evidence="9">5307AH</strain>
    </source>
</reference>
<evidence type="ECO:0000256" key="7">
    <source>
        <dbReference type="ARBA" id="ARBA00035034"/>
    </source>
</evidence>